<reference evidence="2 3" key="1">
    <citation type="journal article" date="2010" name="Stand. Genomic Sci.">
        <title>Complete genome sequence of Spirochaeta smaragdinae type strain (SEBR 4228).</title>
        <authorList>
            <person name="Mavromatis K."/>
            <person name="Yasawong M."/>
            <person name="Chertkov O."/>
            <person name="Lapidus A."/>
            <person name="Lucas S."/>
            <person name="Nolan M."/>
            <person name="Del Rio T.G."/>
            <person name="Tice H."/>
            <person name="Cheng J.F."/>
            <person name="Pitluck S."/>
            <person name="Liolios K."/>
            <person name="Ivanova N."/>
            <person name="Tapia R."/>
            <person name="Han C."/>
            <person name="Bruce D."/>
            <person name="Goodwin L."/>
            <person name="Pati A."/>
            <person name="Chen A."/>
            <person name="Palaniappan K."/>
            <person name="Land M."/>
            <person name="Hauser L."/>
            <person name="Chang Y.J."/>
            <person name="Jeffries C.D."/>
            <person name="Detter J.C."/>
            <person name="Rohde M."/>
            <person name="Brambilla E."/>
            <person name="Spring S."/>
            <person name="Goker M."/>
            <person name="Sikorski J."/>
            <person name="Woyke T."/>
            <person name="Bristow J."/>
            <person name="Eisen J.A."/>
            <person name="Markowitz V."/>
            <person name="Hugenholtz P."/>
            <person name="Klenk H.P."/>
            <person name="Kyrpides N.C."/>
        </authorList>
    </citation>
    <scope>NUCLEOTIDE SEQUENCE [LARGE SCALE GENOMIC DNA]</scope>
    <source>
        <strain evidence="3">DSM 11293 / JCM 15392 / SEBR 4228</strain>
    </source>
</reference>
<dbReference type="PROSITE" id="PS51257">
    <property type="entry name" value="PROKAR_LIPOPROTEIN"/>
    <property type="match status" value="1"/>
</dbReference>
<accession>E1RAT3</accession>
<evidence type="ECO:0000259" key="1">
    <source>
        <dbReference type="Pfam" id="PF12733"/>
    </source>
</evidence>
<sequence>MMCWKLFKKITALLVVLLLVGFTMSCNLFGGSDSDDDDDGGGGSSGGTSELITITNPAAGAVVTTETITVSGTWSGTTPDSIDVSLEGNEVNAKIGNKTWSATFTPLTKGSKLIWVTSYDADDEEIADTTIIIDYEYSLAAEGHTVTISNISKGSHTITSGYLYAFLSKNEYGDPAYISAGEEITASTSWSSTSISIENVGDYTDGYYVEVVVLENDINSTPYKSLFIGSAGSTTISLSPNDDAVVSFNTEIALQDDDASLASLSLTDADGHAISLSPTFSSDVYDYTATVGYEEGNSVTIAATANSSYAELFCDYANDDTAGWSSLDLSSPSTINLPVGTTGIEITVEAESESENAYFIELTRGAEADADDRNGTYQCSGYDEDENENYTATYVFTNGSYTYTYTATSGNYEDNGTYSASNGVLTLSDSDNAYDLFEAGSFYPDAYKRTSGTSGIIGTWKSLVEGYGYYEMLTIESDGNFSNIEYDSSDTAIETISGTYSVSNGVLTLTIKSESGDILGVCYTKYVLLSSDDYLSIGVPVSDSSNANDGGFAKQ</sequence>
<keyword evidence="3" id="KW-1185">Reference proteome</keyword>
<dbReference type="InterPro" id="IPR013783">
    <property type="entry name" value="Ig-like_fold"/>
</dbReference>
<protein>
    <recommendedName>
        <fullName evidence="1">Cadherin-like beta-sandwich-like domain-containing protein</fullName>
    </recommendedName>
</protein>
<dbReference type="EMBL" id="CP002116">
    <property type="protein sequence ID" value="ADK82451.1"/>
    <property type="molecule type" value="Genomic_DNA"/>
</dbReference>
<evidence type="ECO:0000313" key="3">
    <source>
        <dbReference type="Proteomes" id="UP000002318"/>
    </source>
</evidence>
<dbReference type="OrthoDB" id="9820116at2"/>
<organism evidence="2 3">
    <name type="scientific">Sediminispirochaeta smaragdinae (strain DSM 11293 / JCM 15392 / SEBR 4228)</name>
    <name type="common">Spirochaeta smaragdinae</name>
    <dbReference type="NCBI Taxonomy" id="573413"/>
    <lineage>
        <taxon>Bacteria</taxon>
        <taxon>Pseudomonadati</taxon>
        <taxon>Spirochaetota</taxon>
        <taxon>Spirochaetia</taxon>
        <taxon>Spirochaetales</taxon>
        <taxon>Spirochaetaceae</taxon>
        <taxon>Sediminispirochaeta</taxon>
    </lineage>
</organism>
<dbReference type="RefSeq" id="WP_013255910.1">
    <property type="nucleotide sequence ID" value="NC_014364.1"/>
</dbReference>
<name>E1RAT3_SEDSS</name>
<dbReference type="HOGENOM" id="CLU_490811_0_0_12"/>
<gene>
    <name evidence="2" type="ordered locus">Spirs_3357</name>
</gene>
<evidence type="ECO:0000313" key="2">
    <source>
        <dbReference type="EMBL" id="ADK82451.1"/>
    </source>
</evidence>
<dbReference type="Proteomes" id="UP000002318">
    <property type="component" value="Chromosome"/>
</dbReference>
<dbReference type="AlphaFoldDB" id="E1RAT3"/>
<dbReference type="Pfam" id="PF12733">
    <property type="entry name" value="Cadherin-like"/>
    <property type="match status" value="1"/>
</dbReference>
<feature type="domain" description="Cadherin-like beta-sandwich-like" evidence="1">
    <location>
        <begin position="273"/>
        <end position="364"/>
    </location>
</feature>
<dbReference type="InterPro" id="IPR025883">
    <property type="entry name" value="Cadherin-like_domain"/>
</dbReference>
<proteinExistence type="predicted"/>
<dbReference type="KEGG" id="ssm:Spirs_3357"/>
<dbReference type="Gene3D" id="2.60.40.10">
    <property type="entry name" value="Immunoglobulins"/>
    <property type="match status" value="1"/>
</dbReference>